<gene>
    <name evidence="1" type="ORF">MKW98_025279</name>
</gene>
<reference evidence="1" key="1">
    <citation type="submission" date="2022-04" db="EMBL/GenBank/DDBJ databases">
        <title>A functionally conserved STORR gene fusion in Papaver species that diverged 16.8 million years ago.</title>
        <authorList>
            <person name="Catania T."/>
        </authorList>
    </citation>
    <scope>NUCLEOTIDE SEQUENCE</scope>
    <source>
        <strain evidence="1">S-188037</strain>
    </source>
</reference>
<proteinExistence type="predicted"/>
<protein>
    <submittedName>
        <fullName evidence="1">Uncharacterized protein</fullName>
    </submittedName>
</protein>
<accession>A0AAD4X6E8</accession>
<dbReference type="Proteomes" id="UP001202328">
    <property type="component" value="Unassembled WGS sequence"/>
</dbReference>
<dbReference type="AlphaFoldDB" id="A0AAD4X6E8"/>
<keyword evidence="2" id="KW-1185">Reference proteome</keyword>
<evidence type="ECO:0000313" key="2">
    <source>
        <dbReference type="Proteomes" id="UP001202328"/>
    </source>
</evidence>
<sequence length="74" mass="8826">MFNIGSRLCRCLTVFKGYMGLECEEWSLESVYIFCLVCLQLESQEEKKINTLPYRIFLDEHEDVFHFRISTGYC</sequence>
<dbReference type="EMBL" id="JAJJMB010015535">
    <property type="protein sequence ID" value="KAI3853762.1"/>
    <property type="molecule type" value="Genomic_DNA"/>
</dbReference>
<name>A0AAD4X6E8_9MAGN</name>
<comment type="caution">
    <text evidence="1">The sequence shown here is derived from an EMBL/GenBank/DDBJ whole genome shotgun (WGS) entry which is preliminary data.</text>
</comment>
<organism evidence="1 2">
    <name type="scientific">Papaver atlanticum</name>
    <dbReference type="NCBI Taxonomy" id="357466"/>
    <lineage>
        <taxon>Eukaryota</taxon>
        <taxon>Viridiplantae</taxon>
        <taxon>Streptophyta</taxon>
        <taxon>Embryophyta</taxon>
        <taxon>Tracheophyta</taxon>
        <taxon>Spermatophyta</taxon>
        <taxon>Magnoliopsida</taxon>
        <taxon>Ranunculales</taxon>
        <taxon>Papaveraceae</taxon>
        <taxon>Papaveroideae</taxon>
        <taxon>Papaver</taxon>
    </lineage>
</organism>
<evidence type="ECO:0000313" key="1">
    <source>
        <dbReference type="EMBL" id="KAI3853762.1"/>
    </source>
</evidence>